<sequence length="166" mass="18980">MTRSAIALQTSDGEVIFVDRSVLRPSETIHVMLQDLGMDEAGNVVEVSLDPIPLHPVDAKTLRKILAWCEHHKDDADIDKEPTNDKTLSEWDAEYLNMEPKELVQLVNAANYLDIKLLLNQLAIKVAAMIDSKSVEDVREMFDITNDFTKEEEEQIKKENEWCELK</sequence>
<dbReference type="InterPro" id="IPR016897">
    <property type="entry name" value="SKP1"/>
</dbReference>
<feature type="domain" description="SKP1 component POZ" evidence="5">
    <location>
        <begin position="5"/>
        <end position="74"/>
    </location>
</feature>
<organism evidence="6 7">
    <name type="scientific">Gnathostoma spinigerum</name>
    <dbReference type="NCBI Taxonomy" id="75299"/>
    <lineage>
        <taxon>Eukaryota</taxon>
        <taxon>Metazoa</taxon>
        <taxon>Ecdysozoa</taxon>
        <taxon>Nematoda</taxon>
        <taxon>Chromadorea</taxon>
        <taxon>Rhabditida</taxon>
        <taxon>Spirurina</taxon>
        <taxon>Gnathostomatomorpha</taxon>
        <taxon>Gnathostomatoidea</taxon>
        <taxon>Gnathostomatidae</taxon>
        <taxon>Gnathostoma</taxon>
    </lineage>
</organism>
<evidence type="ECO:0000313" key="6">
    <source>
        <dbReference type="EMBL" id="MFH4980826.1"/>
    </source>
</evidence>
<evidence type="ECO:0000313" key="7">
    <source>
        <dbReference type="Proteomes" id="UP001608902"/>
    </source>
</evidence>
<dbReference type="PIRSF" id="PIRSF028729">
    <property type="entry name" value="E3_ubiquit_lig_SCF_Skp"/>
    <property type="match status" value="1"/>
</dbReference>
<dbReference type="InterPro" id="IPR036296">
    <property type="entry name" value="SKP1-like_dim_sf"/>
</dbReference>
<dbReference type="Pfam" id="PF01466">
    <property type="entry name" value="Skp1"/>
    <property type="match status" value="1"/>
</dbReference>
<evidence type="ECO:0000259" key="5">
    <source>
        <dbReference type="Pfam" id="PF03931"/>
    </source>
</evidence>
<evidence type="ECO:0000256" key="2">
    <source>
        <dbReference type="ARBA" id="ARBA00022786"/>
    </source>
</evidence>
<dbReference type="SUPFAM" id="SSF81382">
    <property type="entry name" value="Skp1 dimerisation domain-like"/>
    <property type="match status" value="1"/>
</dbReference>
<evidence type="ECO:0000256" key="1">
    <source>
        <dbReference type="ARBA" id="ARBA00009993"/>
    </source>
</evidence>
<dbReference type="SMART" id="SM00512">
    <property type="entry name" value="Skp1"/>
    <property type="match status" value="1"/>
</dbReference>
<dbReference type="PANTHER" id="PTHR11165">
    <property type="entry name" value="SKP1"/>
    <property type="match status" value="1"/>
</dbReference>
<dbReference type="InterPro" id="IPR011333">
    <property type="entry name" value="SKP1/BTB/POZ_sf"/>
</dbReference>
<gene>
    <name evidence="6" type="ORF">AB6A40_007535</name>
</gene>
<dbReference type="FunFam" id="3.30.710.10:FF:000026">
    <property type="entry name" value="E3 ubiquitin ligase complex SCF subunit"/>
    <property type="match status" value="1"/>
</dbReference>
<comment type="pathway">
    <text evidence="3">Protein modification; protein ubiquitination.</text>
</comment>
<dbReference type="EMBL" id="JBGFUD010006150">
    <property type="protein sequence ID" value="MFH4980826.1"/>
    <property type="molecule type" value="Genomic_DNA"/>
</dbReference>
<accession>A0ABD6EM15</accession>
<dbReference type="SUPFAM" id="SSF54695">
    <property type="entry name" value="POZ domain"/>
    <property type="match status" value="1"/>
</dbReference>
<evidence type="ECO:0000256" key="3">
    <source>
        <dbReference type="PIRNR" id="PIRNR028729"/>
    </source>
</evidence>
<proteinExistence type="inferred from homology"/>
<dbReference type="Gene3D" id="3.30.710.10">
    <property type="entry name" value="Potassium Channel Kv1.1, Chain A"/>
    <property type="match status" value="1"/>
</dbReference>
<feature type="domain" description="SKP1 component dimerisation" evidence="4">
    <location>
        <begin position="117"/>
        <end position="163"/>
    </location>
</feature>
<reference evidence="6 7" key="1">
    <citation type="submission" date="2024-08" db="EMBL/GenBank/DDBJ databases">
        <title>Gnathostoma spinigerum genome.</title>
        <authorList>
            <person name="Gonzalez-Bertolin B."/>
            <person name="Monzon S."/>
            <person name="Zaballos A."/>
            <person name="Jimenez P."/>
            <person name="Dekumyoy P."/>
            <person name="Varona S."/>
            <person name="Cuesta I."/>
            <person name="Sumanam S."/>
            <person name="Adisakwattana P."/>
            <person name="Gasser R.B."/>
            <person name="Hernandez-Gonzalez A."/>
            <person name="Young N.D."/>
            <person name="Perteguer M.J."/>
        </authorList>
    </citation>
    <scope>NUCLEOTIDE SEQUENCE [LARGE SCALE GENOMIC DNA]</scope>
    <source>
        <strain evidence="6">AL3</strain>
        <tissue evidence="6">Liver</tissue>
    </source>
</reference>
<dbReference type="Pfam" id="PF03931">
    <property type="entry name" value="Skp1_POZ"/>
    <property type="match status" value="1"/>
</dbReference>
<dbReference type="InterPro" id="IPR016073">
    <property type="entry name" value="Skp1_comp_POZ"/>
</dbReference>
<protein>
    <recommendedName>
        <fullName evidence="3">Skp1-related protein</fullName>
    </recommendedName>
</protein>
<comment type="function">
    <text evidence="3">Probable essential component of SCF (SKP1-CUL1-F-box protein) E3 ubiquitin-protein ligase complexes, which mediate the ubiquitination and subsequent proteasomal degradation of target proteins. Regulates cell proliferation during embryonic and larval development.</text>
</comment>
<keyword evidence="7" id="KW-1185">Reference proteome</keyword>
<dbReference type="InterPro" id="IPR016072">
    <property type="entry name" value="Skp1_comp_dimer"/>
</dbReference>
<keyword evidence="2 3" id="KW-0833">Ubl conjugation pathway</keyword>
<dbReference type="Proteomes" id="UP001608902">
    <property type="component" value="Unassembled WGS sequence"/>
</dbReference>
<dbReference type="CDD" id="cd18322">
    <property type="entry name" value="BTB_POZ_SKP1"/>
    <property type="match status" value="1"/>
</dbReference>
<dbReference type="InterPro" id="IPR001232">
    <property type="entry name" value="SKP1-like"/>
</dbReference>
<name>A0ABD6EM15_9BILA</name>
<dbReference type="AlphaFoldDB" id="A0ABD6EM15"/>
<comment type="caution">
    <text evidence="6">The sequence shown here is derived from an EMBL/GenBank/DDBJ whole genome shotgun (WGS) entry which is preliminary data.</text>
</comment>
<comment type="similarity">
    <text evidence="1 3">Belongs to the SKP1 family.</text>
</comment>
<evidence type="ECO:0000259" key="4">
    <source>
        <dbReference type="Pfam" id="PF01466"/>
    </source>
</evidence>